<name>A0AAD5FJY3_SILAS</name>
<dbReference type="GO" id="GO:0022829">
    <property type="term" value="F:wide pore channel activity"/>
    <property type="evidence" value="ECO:0007669"/>
    <property type="project" value="TreeGrafter"/>
</dbReference>
<dbReference type="SMART" id="SM00239">
    <property type="entry name" value="C2"/>
    <property type="match status" value="1"/>
</dbReference>
<accession>A0AAD5FJY3</accession>
<dbReference type="GO" id="GO:0016020">
    <property type="term" value="C:membrane"/>
    <property type="evidence" value="ECO:0007669"/>
    <property type="project" value="TreeGrafter"/>
</dbReference>
<reference evidence="4" key="1">
    <citation type="submission" date="2018-07" db="EMBL/GenBank/DDBJ databases">
        <title>Comparative genomics of catfishes provides insights into carnivory and benthic adaptation.</title>
        <authorList>
            <person name="Zhang Y."/>
            <person name="Wang D."/>
            <person name="Peng Z."/>
            <person name="Zheng S."/>
            <person name="Shao F."/>
            <person name="Tao W."/>
        </authorList>
    </citation>
    <scope>NUCLEOTIDE SEQUENCE</scope>
    <source>
        <strain evidence="4">Chongqing</strain>
    </source>
</reference>
<dbReference type="Proteomes" id="UP001205998">
    <property type="component" value="Unassembled WGS sequence"/>
</dbReference>
<dbReference type="PROSITE" id="PS50004">
    <property type="entry name" value="C2"/>
    <property type="match status" value="1"/>
</dbReference>
<gene>
    <name evidence="4" type="ORF">C0J50_21930</name>
</gene>
<keyword evidence="5" id="KW-1185">Reference proteome</keyword>
<dbReference type="GO" id="GO:0001771">
    <property type="term" value="P:immunological synapse formation"/>
    <property type="evidence" value="ECO:0007669"/>
    <property type="project" value="TreeGrafter"/>
</dbReference>
<dbReference type="Pfam" id="PF00168">
    <property type="entry name" value="C2"/>
    <property type="match status" value="1"/>
</dbReference>
<dbReference type="GO" id="GO:0051607">
    <property type="term" value="P:defense response to virus"/>
    <property type="evidence" value="ECO:0007669"/>
    <property type="project" value="TreeGrafter"/>
</dbReference>
<protein>
    <recommendedName>
        <fullName evidence="3">C2 domain-containing protein</fullName>
    </recommendedName>
</protein>
<dbReference type="Gene3D" id="2.60.40.150">
    <property type="entry name" value="C2 domain"/>
    <property type="match status" value="1"/>
</dbReference>
<evidence type="ECO:0000256" key="1">
    <source>
        <dbReference type="ARBA" id="ARBA00022729"/>
    </source>
</evidence>
<sequence length="134" mass="15140">MTFSSSPRLVHLTMFVLLCLPLPVRAGLRVYGMRAKGLKGDFGTAPDAYVKLFVRNEYVSQTYVIKSNSNPSWSSSLTWSKAQITNSLKLQVWDKDAKKDDLLGICYAQLQRGVYTYKCTLSKGGTLTYSYEYK</sequence>
<dbReference type="SUPFAM" id="SSF49562">
    <property type="entry name" value="C2 domain (Calcium/lipid-binding domain, CaLB)"/>
    <property type="match status" value="1"/>
</dbReference>
<dbReference type="PANTHER" id="PTHR46096:SF3">
    <property type="entry name" value="PERFORIN-1"/>
    <property type="match status" value="1"/>
</dbReference>
<dbReference type="InterPro" id="IPR035892">
    <property type="entry name" value="C2_domain_sf"/>
</dbReference>
<dbReference type="EMBL" id="MU551694">
    <property type="protein sequence ID" value="KAI5618538.1"/>
    <property type="molecule type" value="Genomic_DNA"/>
</dbReference>
<evidence type="ECO:0000313" key="5">
    <source>
        <dbReference type="Proteomes" id="UP001205998"/>
    </source>
</evidence>
<evidence type="ECO:0000259" key="3">
    <source>
        <dbReference type="PROSITE" id="PS50004"/>
    </source>
</evidence>
<organism evidence="4 5">
    <name type="scientific">Silurus asotus</name>
    <name type="common">Amur catfish</name>
    <name type="synonym">Parasilurus asotus</name>
    <dbReference type="NCBI Taxonomy" id="30991"/>
    <lineage>
        <taxon>Eukaryota</taxon>
        <taxon>Metazoa</taxon>
        <taxon>Chordata</taxon>
        <taxon>Craniata</taxon>
        <taxon>Vertebrata</taxon>
        <taxon>Euteleostomi</taxon>
        <taxon>Actinopterygii</taxon>
        <taxon>Neopterygii</taxon>
        <taxon>Teleostei</taxon>
        <taxon>Ostariophysi</taxon>
        <taxon>Siluriformes</taxon>
        <taxon>Siluridae</taxon>
        <taxon>Silurus</taxon>
    </lineage>
</organism>
<proteinExistence type="predicted"/>
<feature type="chain" id="PRO_5042129247" description="C2 domain-containing protein" evidence="2">
    <location>
        <begin position="27"/>
        <end position="134"/>
    </location>
</feature>
<dbReference type="AlphaFoldDB" id="A0AAD5FJY3"/>
<dbReference type="InterPro" id="IPR000008">
    <property type="entry name" value="C2_dom"/>
</dbReference>
<comment type="caution">
    <text evidence="4">The sequence shown here is derived from an EMBL/GenBank/DDBJ whole genome shotgun (WGS) entry which is preliminary data.</text>
</comment>
<dbReference type="GO" id="GO:0001913">
    <property type="term" value="P:T cell mediated cytotoxicity"/>
    <property type="evidence" value="ECO:0007669"/>
    <property type="project" value="TreeGrafter"/>
</dbReference>
<feature type="domain" description="C2" evidence="3">
    <location>
        <begin position="6"/>
        <end position="123"/>
    </location>
</feature>
<evidence type="ECO:0000256" key="2">
    <source>
        <dbReference type="SAM" id="SignalP"/>
    </source>
</evidence>
<evidence type="ECO:0000313" key="4">
    <source>
        <dbReference type="EMBL" id="KAI5618538.1"/>
    </source>
</evidence>
<feature type="signal peptide" evidence="2">
    <location>
        <begin position="1"/>
        <end position="26"/>
    </location>
</feature>
<dbReference type="InterPro" id="IPR052784">
    <property type="entry name" value="Perforin-1_pore-forming"/>
</dbReference>
<keyword evidence="1 2" id="KW-0732">Signal</keyword>
<dbReference type="PANTHER" id="PTHR46096">
    <property type="entry name" value="PERFORIN-1"/>
    <property type="match status" value="1"/>
</dbReference>